<evidence type="ECO:0000256" key="1">
    <source>
        <dbReference type="ARBA" id="ARBA00004613"/>
    </source>
</evidence>
<feature type="signal peptide" evidence="6">
    <location>
        <begin position="1"/>
        <end position="18"/>
    </location>
</feature>
<accession>A0A0K8RCI2</accession>
<comment type="subcellular location">
    <subcellularLocation>
        <location evidence="1">Secreted</location>
    </subcellularLocation>
</comment>
<proteinExistence type="evidence at transcript level"/>
<evidence type="ECO:0000256" key="2">
    <source>
        <dbReference type="ARBA" id="ARBA00022525"/>
    </source>
</evidence>
<name>A0A0K8RCI2_IXORI</name>
<sequence length="118" mass="13561">MQLTLFVVIVAFTHLSCEVRLKSSTDISEEIKYLTEECKDTLKEQAKQRCNEHKYQTQPVEISECQYKCGEEHNNGETETISIQTFYRKNGTPCGHNKVCIGGKCVERCNLDFVYTKA</sequence>
<comment type="similarity">
    <text evidence="5">Belongs to the salp15 family.</text>
</comment>
<keyword evidence="3 6" id="KW-0732">Signal</keyword>
<evidence type="ECO:0000256" key="4">
    <source>
        <dbReference type="ARBA" id="ARBA00023180"/>
    </source>
</evidence>
<dbReference type="Pfam" id="PF12115">
    <property type="entry name" value="Salp15"/>
    <property type="match status" value="1"/>
</dbReference>
<dbReference type="AlphaFoldDB" id="A0A0K8RCI2"/>
<organism evidence="7">
    <name type="scientific">Ixodes ricinus</name>
    <name type="common">Common tick</name>
    <name type="synonym">Acarus ricinus</name>
    <dbReference type="NCBI Taxonomy" id="34613"/>
    <lineage>
        <taxon>Eukaryota</taxon>
        <taxon>Metazoa</taxon>
        <taxon>Ecdysozoa</taxon>
        <taxon>Arthropoda</taxon>
        <taxon>Chelicerata</taxon>
        <taxon>Arachnida</taxon>
        <taxon>Acari</taxon>
        <taxon>Parasitiformes</taxon>
        <taxon>Ixodida</taxon>
        <taxon>Ixodoidea</taxon>
        <taxon>Ixodidae</taxon>
        <taxon>Ixodinae</taxon>
        <taxon>Ixodes</taxon>
    </lineage>
</organism>
<reference evidence="7" key="1">
    <citation type="submission" date="2012-12" db="EMBL/GenBank/DDBJ databases">
        <title>Identification and characterization of a phenylalanine ammonia-lyase gene family in Isatis indigotica Fort.</title>
        <authorList>
            <person name="Liu Q."/>
            <person name="Chen J."/>
            <person name="Zhou X."/>
            <person name="Di P."/>
            <person name="Xiao Y."/>
            <person name="Xuan H."/>
            <person name="Zhang L."/>
            <person name="Chen W."/>
        </authorList>
    </citation>
    <scope>NUCLEOTIDE SEQUENCE</scope>
    <source>
        <tissue evidence="7">Salivary gland</tissue>
    </source>
</reference>
<protein>
    <submittedName>
        <fullName evidence="7">Putative ixostatin</fullName>
    </submittedName>
</protein>
<dbReference type="GO" id="GO:0005576">
    <property type="term" value="C:extracellular region"/>
    <property type="evidence" value="ECO:0007669"/>
    <property type="project" value="UniProtKB-SubCell"/>
</dbReference>
<evidence type="ECO:0000256" key="6">
    <source>
        <dbReference type="SAM" id="SignalP"/>
    </source>
</evidence>
<feature type="chain" id="PRO_5005517348" evidence="6">
    <location>
        <begin position="19"/>
        <end position="118"/>
    </location>
</feature>
<keyword evidence="2" id="KW-0964">Secreted</keyword>
<evidence type="ECO:0000256" key="3">
    <source>
        <dbReference type="ARBA" id="ARBA00022729"/>
    </source>
</evidence>
<dbReference type="EMBL" id="GADI01005240">
    <property type="protein sequence ID" value="JAA68568.1"/>
    <property type="molecule type" value="mRNA"/>
</dbReference>
<keyword evidence="4" id="KW-0325">Glycoprotein</keyword>
<dbReference type="InterPro" id="IPR021971">
    <property type="entry name" value="Salp15"/>
</dbReference>
<evidence type="ECO:0000313" key="7">
    <source>
        <dbReference type="EMBL" id="JAA68568.1"/>
    </source>
</evidence>
<evidence type="ECO:0000256" key="5">
    <source>
        <dbReference type="ARBA" id="ARBA00034321"/>
    </source>
</evidence>